<comment type="catalytic activity">
    <reaction evidence="5">
        <text>a long-chain fatty acid + ATP + CoA = a long-chain fatty acyl-CoA + AMP + diphosphate</text>
        <dbReference type="Rhea" id="RHEA:15421"/>
        <dbReference type="ChEBI" id="CHEBI:30616"/>
        <dbReference type="ChEBI" id="CHEBI:33019"/>
        <dbReference type="ChEBI" id="CHEBI:57287"/>
        <dbReference type="ChEBI" id="CHEBI:57560"/>
        <dbReference type="ChEBI" id="CHEBI:83139"/>
        <dbReference type="ChEBI" id="CHEBI:456215"/>
        <dbReference type="EC" id="6.2.1.3"/>
    </reaction>
</comment>
<evidence type="ECO:0000256" key="5">
    <source>
        <dbReference type="ARBA" id="ARBA00036813"/>
    </source>
</evidence>
<organism evidence="8 9">
    <name type="scientific">Saccharomyces eubayanus</name>
    <name type="common">Yeast</name>
    <dbReference type="NCBI Taxonomy" id="1080349"/>
    <lineage>
        <taxon>Eukaryota</taxon>
        <taxon>Fungi</taxon>
        <taxon>Dikarya</taxon>
        <taxon>Ascomycota</taxon>
        <taxon>Saccharomycotina</taxon>
        <taxon>Saccharomycetes</taxon>
        <taxon>Saccharomycetales</taxon>
        <taxon>Saccharomycetaceae</taxon>
        <taxon>Saccharomyces</taxon>
    </lineage>
</organism>
<name>A0ABN8VFL4_SACEU</name>
<dbReference type="Gene3D" id="3.40.50.12780">
    <property type="entry name" value="N-terminal domain of ligase-like"/>
    <property type="match status" value="1"/>
</dbReference>
<keyword evidence="2" id="KW-0436">Ligase</keyword>
<dbReference type="InterPro" id="IPR020845">
    <property type="entry name" value="AMP-binding_CS"/>
</dbReference>
<dbReference type="InterPro" id="IPR042099">
    <property type="entry name" value="ANL_N_sf"/>
</dbReference>
<dbReference type="CDD" id="cd17639">
    <property type="entry name" value="LC_FACS_euk1"/>
    <property type="match status" value="1"/>
</dbReference>
<keyword evidence="4" id="KW-0067">ATP-binding</keyword>
<dbReference type="PANTHER" id="PTHR43272:SF83">
    <property type="entry name" value="ACYL-COA SYNTHETASE LONG-CHAIN, ISOFORM J"/>
    <property type="match status" value="1"/>
</dbReference>
<gene>
    <name evidence="8" type="primary">U6500M03780</name>
    <name evidence="8" type="ORF">SEUBUCD650_0M03780</name>
</gene>
<dbReference type="PROSITE" id="PS00455">
    <property type="entry name" value="AMP_BINDING"/>
    <property type="match status" value="1"/>
</dbReference>
<dbReference type="SUPFAM" id="SSF56801">
    <property type="entry name" value="Acetyl-CoA synthetase-like"/>
    <property type="match status" value="1"/>
</dbReference>
<evidence type="ECO:0000256" key="6">
    <source>
        <dbReference type="SAM" id="MobiDB-lite"/>
    </source>
</evidence>
<dbReference type="EMBL" id="OX291503">
    <property type="protein sequence ID" value="CAI1652005.1"/>
    <property type="molecule type" value="Genomic_DNA"/>
</dbReference>
<dbReference type="InterPro" id="IPR000873">
    <property type="entry name" value="AMP-dep_synth/lig_dom"/>
</dbReference>
<evidence type="ECO:0000256" key="4">
    <source>
        <dbReference type="ARBA" id="ARBA00022840"/>
    </source>
</evidence>
<dbReference type="PANTHER" id="PTHR43272">
    <property type="entry name" value="LONG-CHAIN-FATTY-ACID--COA LIGASE"/>
    <property type="match status" value="1"/>
</dbReference>
<evidence type="ECO:0000256" key="2">
    <source>
        <dbReference type="ARBA" id="ARBA00022598"/>
    </source>
</evidence>
<evidence type="ECO:0000256" key="3">
    <source>
        <dbReference type="ARBA" id="ARBA00022741"/>
    </source>
</evidence>
<feature type="region of interest" description="Disordered" evidence="6">
    <location>
        <begin position="1"/>
        <end position="22"/>
    </location>
</feature>
<evidence type="ECO:0000313" key="9">
    <source>
        <dbReference type="Proteomes" id="UP001152964"/>
    </source>
</evidence>
<evidence type="ECO:0000256" key="1">
    <source>
        <dbReference type="ARBA" id="ARBA00006432"/>
    </source>
</evidence>
<protein>
    <recommendedName>
        <fullName evidence="7">AMP-dependent synthetase/ligase domain-containing protein</fullName>
    </recommendedName>
</protein>
<comment type="similarity">
    <text evidence="1">Belongs to the ATP-dependent AMP-binding enzyme family.</text>
</comment>
<evidence type="ECO:0000313" key="8">
    <source>
        <dbReference type="EMBL" id="CAI1652005.1"/>
    </source>
</evidence>
<proteinExistence type="inferred from homology"/>
<evidence type="ECO:0000259" key="7">
    <source>
        <dbReference type="Pfam" id="PF00501"/>
    </source>
</evidence>
<sequence length="695" mass="77358">MTEQFSVEVGKAANEHETAPRRNIRVRKQPIVRPLGSSASTMYEFVLECFTRGGKKNGMAWRETVEIHETKKTIVKRVNGKDKPIEKTWLYYELSPYHHMTYEEMTCMMHDVGRGLLKIGVKPSGGDKLHIFASTSHKWMKTFLGCLSQGIPLVTAYDTLGESGLIHSMVETESSAIFTDNQLLAKLAVPLQSAKDIKFVIHSEAIDPNDKRQSGKLYKAGKAAVDKIKEVRPDIKIYSFDEIVELGKRAKDEIELHFPKPEDMACVMYTSGSTGTPKGVVLTHRNIVAGIGGVGHNVYGWINSSDRVIAFLPLAHIFELTFEFESFYWNSLLGYASIKTLTSTSTRNCEGDLVEFKPTLMVGVAAVWETIRKGILAKIGELPSLSQKLFWTAYALKEKNVPCSGFISRLIFKRIKQATGGQLRYIMNGGSAISIDAQKFLSNVLCPMLIGYGLTECVANACVVEPDHFFEFGVAGDIVGTMTAKLVDVEELGYFAKNNQGELLLKGAPVLSEYYNNPEETALALTEDGWFRTGDVAEWTSRGQVKLIDRKKNLVKTLNGEYIALEKLESIYRSNPYVQNVCVYADETKVKPIGIVVPNLGPLSNLAIELGVMHSGEDVECYIHTRKLQDAVWRDMITTATSQGLNGIELLCGIVFYEEEWTPENGLVTSAQKLRRRDILAAVLPDVERVFAECG</sequence>
<feature type="domain" description="AMP-dependent synthetase/ligase" evidence="7">
    <location>
        <begin position="82"/>
        <end position="515"/>
    </location>
</feature>
<accession>A0ABN8VFL4</accession>
<keyword evidence="9" id="KW-1185">Reference proteome</keyword>
<dbReference type="Pfam" id="PF00501">
    <property type="entry name" value="AMP-binding"/>
    <property type="match status" value="1"/>
</dbReference>
<reference evidence="8" key="1">
    <citation type="submission" date="2022-08" db="EMBL/GenBank/DDBJ databases">
        <authorList>
            <person name="Byrne P K."/>
        </authorList>
    </citation>
    <scope>NUCLEOTIDE SEQUENCE</scope>
    <source>
        <strain evidence="8">UCD650</strain>
    </source>
</reference>
<keyword evidence="3" id="KW-0547">Nucleotide-binding</keyword>
<dbReference type="Proteomes" id="UP001152964">
    <property type="component" value="Chromosome 13"/>
</dbReference>